<dbReference type="GeneID" id="27352087"/>
<dbReference type="Proteomes" id="UP000053342">
    <property type="component" value="Unassembled WGS sequence"/>
</dbReference>
<reference evidence="2 3" key="1">
    <citation type="submission" date="2015-01" db="EMBL/GenBank/DDBJ databases">
        <title>The Genome Sequence of Exophiala oligosperma CBS72588.</title>
        <authorList>
            <consortium name="The Broad Institute Genomics Platform"/>
            <person name="Cuomo C."/>
            <person name="de Hoog S."/>
            <person name="Gorbushina A."/>
            <person name="Stielow B."/>
            <person name="Teixiera M."/>
            <person name="Abouelleil A."/>
            <person name="Chapman S.B."/>
            <person name="Priest M."/>
            <person name="Young S.K."/>
            <person name="Wortman J."/>
            <person name="Nusbaum C."/>
            <person name="Birren B."/>
        </authorList>
    </citation>
    <scope>NUCLEOTIDE SEQUENCE [LARGE SCALE GENOMIC DNA]</scope>
    <source>
        <strain evidence="2 3">CBS 72588</strain>
    </source>
</reference>
<protein>
    <submittedName>
        <fullName evidence="2">Uncharacterized protein</fullName>
    </submittedName>
</protein>
<dbReference type="RefSeq" id="XP_016267518.1">
    <property type="nucleotide sequence ID" value="XM_016400465.1"/>
</dbReference>
<evidence type="ECO:0000313" key="2">
    <source>
        <dbReference type="EMBL" id="KIW47302.1"/>
    </source>
</evidence>
<feature type="region of interest" description="Disordered" evidence="1">
    <location>
        <begin position="1"/>
        <end position="26"/>
    </location>
</feature>
<feature type="region of interest" description="Disordered" evidence="1">
    <location>
        <begin position="203"/>
        <end position="223"/>
    </location>
</feature>
<dbReference type="OrthoDB" id="298012at2759"/>
<organism evidence="2 3">
    <name type="scientific">Exophiala oligosperma</name>
    <dbReference type="NCBI Taxonomy" id="215243"/>
    <lineage>
        <taxon>Eukaryota</taxon>
        <taxon>Fungi</taxon>
        <taxon>Dikarya</taxon>
        <taxon>Ascomycota</taxon>
        <taxon>Pezizomycotina</taxon>
        <taxon>Eurotiomycetes</taxon>
        <taxon>Chaetothyriomycetidae</taxon>
        <taxon>Chaetothyriales</taxon>
        <taxon>Herpotrichiellaceae</taxon>
        <taxon>Exophiala</taxon>
    </lineage>
</organism>
<name>A0A0D2CBL5_9EURO</name>
<dbReference type="EMBL" id="KN847332">
    <property type="protein sequence ID" value="KIW47302.1"/>
    <property type="molecule type" value="Genomic_DNA"/>
</dbReference>
<dbReference type="AlphaFoldDB" id="A0A0D2CBL5"/>
<keyword evidence="3" id="KW-1185">Reference proteome</keyword>
<dbReference type="VEuPathDB" id="FungiDB:PV06_00013"/>
<evidence type="ECO:0000313" key="3">
    <source>
        <dbReference type="Proteomes" id="UP000053342"/>
    </source>
</evidence>
<dbReference type="STRING" id="215243.A0A0D2CBL5"/>
<evidence type="ECO:0000256" key="1">
    <source>
        <dbReference type="SAM" id="MobiDB-lite"/>
    </source>
</evidence>
<proteinExistence type="predicted"/>
<accession>A0A0D2CBL5</accession>
<sequence length="290" mass="32131">MPYQKVTSVPSRTDSRTSKHKRRPTLGALLYREELTPTPHGARAATDPSIPVANSLGEGLGARQPQVDLNMHFLSLSAMTKRAGGRVSPFPGIPVGKVQHGMDAITSEGEHHYRSTLSTDPAHVFMAYMVIAIVPMVSDTYPVSQGMFISTHILAESLKVLEKVFQKEDGVDVIHCLHLLVIFSIHSSTAGSSWHLIRDCDEEEHRDGRPQGQRRGGGPDRGRCTEMGILELLLPRPLDLDRVRSTLLGQRQIHQSRSAVCRRRRRSPGTVEPNVHPLVPLRKIDVSDCE</sequence>
<dbReference type="HOGENOM" id="CLU_959876_0_0_1"/>
<feature type="compositionally biased region" description="Polar residues" evidence="1">
    <location>
        <begin position="1"/>
        <end position="12"/>
    </location>
</feature>
<gene>
    <name evidence="2" type="ORF">PV06_00013</name>
</gene>